<accession>A0ABS3Z319</accession>
<comment type="caution">
    <text evidence="1">The sequence shown here is derived from an EMBL/GenBank/DDBJ whole genome shotgun (WGS) entry which is preliminary data.</text>
</comment>
<dbReference type="Proteomes" id="UP000677244">
    <property type="component" value="Unassembled WGS sequence"/>
</dbReference>
<gene>
    <name evidence="1" type="ORF">J7I42_29980</name>
</gene>
<dbReference type="EMBL" id="JAGHKO010000014">
    <property type="protein sequence ID" value="MBO9204554.1"/>
    <property type="molecule type" value="Genomic_DNA"/>
</dbReference>
<proteinExistence type="predicted"/>
<dbReference type="RefSeq" id="WP_209143247.1">
    <property type="nucleotide sequence ID" value="NZ_JAGHKO010000014.1"/>
</dbReference>
<evidence type="ECO:0000313" key="1">
    <source>
        <dbReference type="EMBL" id="MBO9204554.1"/>
    </source>
</evidence>
<keyword evidence="2" id="KW-1185">Reference proteome</keyword>
<name>A0ABS3Z319_9BACT</name>
<evidence type="ECO:0000313" key="2">
    <source>
        <dbReference type="Proteomes" id="UP000677244"/>
    </source>
</evidence>
<sequence length="168" mass="19806">MWTLSSDYINNLSFHYIETYSFRRGSAYEKLNAENADLEYNGYIEDENGQFFPYSIRTGTFQHDHPIAIQVKNLLQIEIEHHEKYLCAPVYRDAIIFYDQTQRSVSSLNICLSCCYMQTDIGLLKADYKTYGYLKKLFLELGHDVENPEYNIIDDIEAMKTKIKKPKR</sequence>
<organism evidence="1 2">
    <name type="scientific">Niastella soli</name>
    <dbReference type="NCBI Taxonomy" id="2821487"/>
    <lineage>
        <taxon>Bacteria</taxon>
        <taxon>Pseudomonadati</taxon>
        <taxon>Bacteroidota</taxon>
        <taxon>Chitinophagia</taxon>
        <taxon>Chitinophagales</taxon>
        <taxon>Chitinophagaceae</taxon>
        <taxon>Niastella</taxon>
    </lineage>
</organism>
<protein>
    <submittedName>
        <fullName evidence="1">Uncharacterized protein</fullName>
    </submittedName>
</protein>
<reference evidence="1 2" key="1">
    <citation type="submission" date="2021-03" db="EMBL/GenBank/DDBJ databases">
        <title>Assistant Professor.</title>
        <authorList>
            <person name="Huq M.A."/>
        </authorList>
    </citation>
    <scope>NUCLEOTIDE SEQUENCE [LARGE SCALE GENOMIC DNA]</scope>
    <source>
        <strain evidence="1 2">MAH-29</strain>
    </source>
</reference>